<feature type="region of interest" description="Disordered" evidence="1">
    <location>
        <begin position="148"/>
        <end position="179"/>
    </location>
</feature>
<dbReference type="AlphaFoldDB" id="A0A7W6D8L6"/>
<dbReference type="RefSeq" id="WP_183806130.1">
    <property type="nucleotide sequence ID" value="NZ_JACIEE010000006.1"/>
</dbReference>
<dbReference type="EMBL" id="JACIEE010000006">
    <property type="protein sequence ID" value="MBB3978052.1"/>
    <property type="molecule type" value="Genomic_DNA"/>
</dbReference>
<sequence>MATREELYAKFGITAEAAQLFETELGTLILCSQALEHGWHVAPDGEKARAALYKIDRSTLGRLLTTLKGLVHLEGGLVDRFDLALKARNRLNHGFYERHNFKIQTDEGRDVMIADLEALHEELFQAWRIAGAMTSLVSEFMREDAARTPLHRRVDRDGPDGATQALGASVDNSLSSSGS</sequence>
<gene>
    <name evidence="2" type="ORF">GGQ64_003266</name>
</gene>
<comment type="caution">
    <text evidence="2">The sequence shown here is derived from an EMBL/GenBank/DDBJ whole genome shotgun (WGS) entry which is preliminary data.</text>
</comment>
<evidence type="ECO:0000313" key="3">
    <source>
        <dbReference type="Proteomes" id="UP000574761"/>
    </source>
</evidence>
<feature type="compositionally biased region" description="Basic and acidic residues" evidence="1">
    <location>
        <begin position="148"/>
        <end position="159"/>
    </location>
</feature>
<organism evidence="2 3">
    <name type="scientific">Mycoplana azooxidifex</name>
    <dbReference type="NCBI Taxonomy" id="1636188"/>
    <lineage>
        <taxon>Bacteria</taxon>
        <taxon>Pseudomonadati</taxon>
        <taxon>Pseudomonadota</taxon>
        <taxon>Alphaproteobacteria</taxon>
        <taxon>Hyphomicrobiales</taxon>
        <taxon>Rhizobiaceae</taxon>
        <taxon>Mycoplana</taxon>
    </lineage>
</organism>
<feature type="compositionally biased region" description="Polar residues" evidence="1">
    <location>
        <begin position="170"/>
        <end position="179"/>
    </location>
</feature>
<protein>
    <submittedName>
        <fullName evidence="2">Uncharacterized protein</fullName>
    </submittedName>
</protein>
<dbReference type="Proteomes" id="UP000574761">
    <property type="component" value="Unassembled WGS sequence"/>
</dbReference>
<reference evidence="2 3" key="1">
    <citation type="submission" date="2020-08" db="EMBL/GenBank/DDBJ databases">
        <title>Genomic Encyclopedia of Type Strains, Phase IV (KMG-IV): sequencing the most valuable type-strain genomes for metagenomic binning, comparative biology and taxonomic classification.</title>
        <authorList>
            <person name="Goeker M."/>
        </authorList>
    </citation>
    <scope>NUCLEOTIDE SEQUENCE [LARGE SCALE GENOMIC DNA]</scope>
    <source>
        <strain evidence="2 3">DSM 100211</strain>
    </source>
</reference>
<name>A0A7W6D8L6_9HYPH</name>
<accession>A0A7W6D8L6</accession>
<keyword evidence="3" id="KW-1185">Reference proteome</keyword>
<evidence type="ECO:0000313" key="2">
    <source>
        <dbReference type="EMBL" id="MBB3978052.1"/>
    </source>
</evidence>
<evidence type="ECO:0000256" key="1">
    <source>
        <dbReference type="SAM" id="MobiDB-lite"/>
    </source>
</evidence>
<proteinExistence type="predicted"/>